<sequence>MASPSNKLLGLNPTTHQNPVIAPNPSHDSDSDLLDIQKNYQPSSTTSTKLNSFEGSKLAEDSGPGVSPVEGLKPLGAASIKPDLVPELLVTNTLKSIEFWCDLCGFEINYQRVDEGFAYISRGTAHVMLEQRGIGRNWITATLDQPFGRGINFQISVPNLEPILLSLREADHPLFMLPETKWYRVSDTEETGVRQFLVADPDGYLIRFQSSVGRRPIILAAK</sequence>
<dbReference type="EMBL" id="JAANBB010000032">
    <property type="protein sequence ID" value="KAF7554457.1"/>
    <property type="molecule type" value="Genomic_DNA"/>
</dbReference>
<dbReference type="InterPro" id="IPR000335">
    <property type="entry name" value="Bleomycin-R"/>
</dbReference>
<dbReference type="InterPro" id="IPR037523">
    <property type="entry name" value="VOC_core"/>
</dbReference>
<feature type="domain" description="VOC" evidence="5">
    <location>
        <begin position="81"/>
        <end position="211"/>
    </location>
</feature>
<accession>A0A9P5HJY2</accession>
<protein>
    <recommendedName>
        <fullName evidence="2">Bleomycin resistance protein</fullName>
    </recommendedName>
</protein>
<dbReference type="AlphaFoldDB" id="A0A9P5HJY2"/>
<dbReference type="PROSITE" id="PS51819">
    <property type="entry name" value="VOC"/>
    <property type="match status" value="1"/>
</dbReference>
<name>A0A9P5HJY2_9HYPO</name>
<evidence type="ECO:0000256" key="2">
    <source>
        <dbReference type="ARBA" id="ARBA00021572"/>
    </source>
</evidence>
<evidence type="ECO:0000256" key="4">
    <source>
        <dbReference type="SAM" id="MobiDB-lite"/>
    </source>
</evidence>
<dbReference type="CDD" id="cd08349">
    <property type="entry name" value="BLMA_like"/>
    <property type="match status" value="1"/>
</dbReference>
<dbReference type="Gene3D" id="3.10.180.10">
    <property type="entry name" value="2,3-Dihydroxybiphenyl 1,2-Dioxygenase, domain 1"/>
    <property type="match status" value="1"/>
</dbReference>
<keyword evidence="7" id="KW-1185">Reference proteome</keyword>
<comment type="caution">
    <text evidence="6">The sequence shown here is derived from an EMBL/GenBank/DDBJ whole genome shotgun (WGS) entry which is preliminary data.</text>
</comment>
<feature type="compositionally biased region" description="Polar residues" evidence="4">
    <location>
        <begin position="38"/>
        <end position="54"/>
    </location>
</feature>
<reference evidence="6" key="1">
    <citation type="submission" date="2020-03" db="EMBL/GenBank/DDBJ databases">
        <title>Draft Genome Sequence of Cylindrodendrum hubeiense.</title>
        <authorList>
            <person name="Buettner E."/>
            <person name="Kellner H."/>
        </authorList>
    </citation>
    <scope>NUCLEOTIDE SEQUENCE</scope>
    <source>
        <strain evidence="6">IHI 201604</strain>
    </source>
</reference>
<dbReference type="Proteomes" id="UP000722485">
    <property type="component" value="Unassembled WGS sequence"/>
</dbReference>
<evidence type="ECO:0000313" key="7">
    <source>
        <dbReference type="Proteomes" id="UP000722485"/>
    </source>
</evidence>
<evidence type="ECO:0000259" key="5">
    <source>
        <dbReference type="PROSITE" id="PS51819"/>
    </source>
</evidence>
<feature type="compositionally biased region" description="Polar residues" evidence="4">
    <location>
        <begin position="1"/>
        <end position="18"/>
    </location>
</feature>
<feature type="region of interest" description="Disordered" evidence="4">
    <location>
        <begin position="1"/>
        <end position="67"/>
    </location>
</feature>
<evidence type="ECO:0000256" key="1">
    <source>
        <dbReference type="ARBA" id="ARBA00011051"/>
    </source>
</evidence>
<proteinExistence type="inferred from homology"/>
<evidence type="ECO:0000313" key="6">
    <source>
        <dbReference type="EMBL" id="KAF7554457.1"/>
    </source>
</evidence>
<gene>
    <name evidence="6" type="ORF">G7Z17_g2920</name>
</gene>
<dbReference type="GO" id="GO:0046677">
    <property type="term" value="P:response to antibiotic"/>
    <property type="evidence" value="ECO:0007669"/>
    <property type="project" value="UniProtKB-KW"/>
</dbReference>
<dbReference type="InterPro" id="IPR029068">
    <property type="entry name" value="Glyas_Bleomycin-R_OHBP_Dase"/>
</dbReference>
<organism evidence="6 7">
    <name type="scientific">Cylindrodendrum hubeiense</name>
    <dbReference type="NCBI Taxonomy" id="595255"/>
    <lineage>
        <taxon>Eukaryota</taxon>
        <taxon>Fungi</taxon>
        <taxon>Dikarya</taxon>
        <taxon>Ascomycota</taxon>
        <taxon>Pezizomycotina</taxon>
        <taxon>Sordariomycetes</taxon>
        <taxon>Hypocreomycetidae</taxon>
        <taxon>Hypocreales</taxon>
        <taxon>Nectriaceae</taxon>
        <taxon>Cylindrodendrum</taxon>
    </lineage>
</organism>
<dbReference type="SUPFAM" id="SSF54593">
    <property type="entry name" value="Glyoxalase/Bleomycin resistance protein/Dihydroxybiphenyl dioxygenase"/>
    <property type="match status" value="1"/>
</dbReference>
<dbReference type="OrthoDB" id="5416331at2759"/>
<evidence type="ECO:0000256" key="3">
    <source>
        <dbReference type="ARBA" id="ARBA00023251"/>
    </source>
</evidence>
<keyword evidence="3" id="KW-0046">Antibiotic resistance</keyword>
<comment type="similarity">
    <text evidence="1">Belongs to the bleomycin resistance protein family.</text>
</comment>